<dbReference type="AlphaFoldDB" id="A0A426WVY5"/>
<reference evidence="1 2" key="1">
    <citation type="journal article" date="2014" name="Agronomy (Basel)">
        <title>A Draft Genome Sequence for Ensete ventricosum, the Drought-Tolerant Tree Against Hunger.</title>
        <authorList>
            <person name="Harrison J."/>
            <person name="Moore K.A."/>
            <person name="Paszkiewicz K."/>
            <person name="Jones T."/>
            <person name="Grant M."/>
            <person name="Ambacheew D."/>
            <person name="Muzemil S."/>
            <person name="Studholme D.J."/>
        </authorList>
    </citation>
    <scope>NUCLEOTIDE SEQUENCE [LARGE SCALE GENOMIC DNA]</scope>
</reference>
<comment type="caution">
    <text evidence="1">The sequence shown here is derived from an EMBL/GenBank/DDBJ whole genome shotgun (WGS) entry which is preliminary data.</text>
</comment>
<protein>
    <submittedName>
        <fullName evidence="1">Uncharacterized protein</fullName>
    </submittedName>
</protein>
<evidence type="ECO:0000313" key="1">
    <source>
        <dbReference type="EMBL" id="RRT31368.1"/>
    </source>
</evidence>
<sequence length="167" mass="18587">YSTTHCLLRSLVEHSCINPKSLAFGYLDEKPIDTGLMKFLSLCPFALSWYLEFVFAFSTSSAPFRLILSLFESKGSMTPQKSHLYIPWCCQAHGPTICCLASASLPSQSVDPPLRHYGAPLKQSNSSAALIILLYNQVPSMGLTGRSYIPVFQIPKEKMKEVKRPPL</sequence>
<dbReference type="Proteomes" id="UP000287651">
    <property type="component" value="Unassembled WGS sequence"/>
</dbReference>
<name>A0A426WVY5_ENSVE</name>
<evidence type="ECO:0000313" key="2">
    <source>
        <dbReference type="Proteomes" id="UP000287651"/>
    </source>
</evidence>
<feature type="non-terminal residue" evidence="1">
    <location>
        <position position="1"/>
    </location>
</feature>
<dbReference type="EMBL" id="AMZH03040750">
    <property type="protein sequence ID" value="RRT31368.1"/>
    <property type="molecule type" value="Genomic_DNA"/>
</dbReference>
<accession>A0A426WVY5</accession>
<organism evidence="1 2">
    <name type="scientific">Ensete ventricosum</name>
    <name type="common">Abyssinian banana</name>
    <name type="synonym">Musa ensete</name>
    <dbReference type="NCBI Taxonomy" id="4639"/>
    <lineage>
        <taxon>Eukaryota</taxon>
        <taxon>Viridiplantae</taxon>
        <taxon>Streptophyta</taxon>
        <taxon>Embryophyta</taxon>
        <taxon>Tracheophyta</taxon>
        <taxon>Spermatophyta</taxon>
        <taxon>Magnoliopsida</taxon>
        <taxon>Liliopsida</taxon>
        <taxon>Zingiberales</taxon>
        <taxon>Musaceae</taxon>
        <taxon>Ensete</taxon>
    </lineage>
</organism>
<gene>
    <name evidence="1" type="ORF">B296_00057499</name>
</gene>
<proteinExistence type="predicted"/>